<sequence>MWATCISDPDRRLGSDQTAITTEVPMAHPVGRLVLAVLSRKLLSCDQIIQRIFILNESSSTVFLVFKDIYVIFSSL</sequence>
<keyword evidence="2" id="KW-1185">Reference proteome</keyword>
<organism evidence="1 2">
    <name type="scientific">Pistacia integerrima</name>
    <dbReference type="NCBI Taxonomy" id="434235"/>
    <lineage>
        <taxon>Eukaryota</taxon>
        <taxon>Viridiplantae</taxon>
        <taxon>Streptophyta</taxon>
        <taxon>Embryophyta</taxon>
        <taxon>Tracheophyta</taxon>
        <taxon>Spermatophyta</taxon>
        <taxon>Magnoliopsida</taxon>
        <taxon>eudicotyledons</taxon>
        <taxon>Gunneridae</taxon>
        <taxon>Pentapetalae</taxon>
        <taxon>rosids</taxon>
        <taxon>malvids</taxon>
        <taxon>Sapindales</taxon>
        <taxon>Anacardiaceae</taxon>
        <taxon>Pistacia</taxon>
    </lineage>
</organism>
<comment type="caution">
    <text evidence="1">The sequence shown here is derived from an EMBL/GenBank/DDBJ whole genome shotgun (WGS) entry which is preliminary data.</text>
</comment>
<accession>A0ACC0XRQ4</accession>
<gene>
    <name evidence="1" type="ORF">Pint_32357</name>
</gene>
<evidence type="ECO:0000313" key="1">
    <source>
        <dbReference type="EMBL" id="KAJ0021002.1"/>
    </source>
</evidence>
<evidence type="ECO:0000313" key="2">
    <source>
        <dbReference type="Proteomes" id="UP001163603"/>
    </source>
</evidence>
<dbReference type="Proteomes" id="UP001163603">
    <property type="component" value="Chromosome 11"/>
</dbReference>
<dbReference type="EMBL" id="CM047746">
    <property type="protein sequence ID" value="KAJ0021002.1"/>
    <property type="molecule type" value="Genomic_DNA"/>
</dbReference>
<protein>
    <submittedName>
        <fullName evidence="1">Uncharacterized protein</fullName>
    </submittedName>
</protein>
<name>A0ACC0XRQ4_9ROSI</name>
<reference evidence="2" key="1">
    <citation type="journal article" date="2023" name="G3 (Bethesda)">
        <title>Genome assembly and association tests identify interacting loci associated with vigor, precocity, and sex in interspecific pistachio rootstocks.</title>
        <authorList>
            <person name="Palmer W."/>
            <person name="Jacygrad E."/>
            <person name="Sagayaradj S."/>
            <person name="Cavanaugh K."/>
            <person name="Han R."/>
            <person name="Bertier L."/>
            <person name="Beede B."/>
            <person name="Kafkas S."/>
            <person name="Golino D."/>
            <person name="Preece J."/>
            <person name="Michelmore R."/>
        </authorList>
    </citation>
    <scope>NUCLEOTIDE SEQUENCE [LARGE SCALE GENOMIC DNA]</scope>
</reference>
<proteinExistence type="predicted"/>